<dbReference type="OrthoDB" id="9807794at2"/>
<dbReference type="FunFam" id="3.30.70.270:FF:000001">
    <property type="entry name" value="Diguanylate cyclase domain protein"/>
    <property type="match status" value="1"/>
</dbReference>
<evidence type="ECO:0000259" key="3">
    <source>
        <dbReference type="PROSITE" id="PS50887"/>
    </source>
</evidence>
<protein>
    <recommendedName>
        <fullName evidence="1">diguanylate cyclase</fullName>
        <ecNumber evidence="1">2.7.7.65</ecNumber>
    </recommendedName>
</protein>
<dbReference type="CDD" id="cd01949">
    <property type="entry name" value="GGDEF"/>
    <property type="match status" value="1"/>
</dbReference>
<dbReference type="InterPro" id="IPR000160">
    <property type="entry name" value="GGDEF_dom"/>
</dbReference>
<dbReference type="RefSeq" id="WP_103680465.1">
    <property type="nucleotide sequence ID" value="NZ_LPWH01000070.1"/>
</dbReference>
<evidence type="ECO:0000313" key="4">
    <source>
        <dbReference type="EMBL" id="POR01037.1"/>
    </source>
</evidence>
<gene>
    <name evidence="4" type="ORF">AU468_09230</name>
</gene>
<dbReference type="Gene3D" id="3.30.70.270">
    <property type="match status" value="1"/>
</dbReference>
<dbReference type="EC" id="2.7.7.65" evidence="1"/>
<evidence type="ECO:0000313" key="5">
    <source>
        <dbReference type="Proteomes" id="UP000237350"/>
    </source>
</evidence>
<dbReference type="PANTHER" id="PTHR45138:SF9">
    <property type="entry name" value="DIGUANYLATE CYCLASE DGCM-RELATED"/>
    <property type="match status" value="1"/>
</dbReference>
<dbReference type="Pfam" id="PF00990">
    <property type="entry name" value="GGDEF"/>
    <property type="match status" value="1"/>
</dbReference>
<keyword evidence="5" id="KW-1185">Reference proteome</keyword>
<dbReference type="SUPFAM" id="SSF55781">
    <property type="entry name" value="GAF domain-like"/>
    <property type="match status" value="1"/>
</dbReference>
<reference evidence="5" key="1">
    <citation type="submission" date="2015-12" db="EMBL/GenBank/DDBJ databases">
        <authorList>
            <person name="Lodha T.D."/>
            <person name="Chintalapati S."/>
            <person name="Chintalapati V.R."/>
            <person name="Sravanthi T."/>
        </authorList>
    </citation>
    <scope>NUCLEOTIDE SEQUENCE [LARGE SCALE GENOMIC DNA]</scope>
    <source>
        <strain evidence="5">JC133</strain>
    </source>
</reference>
<sequence>MASAQNTATEDLIRLSFFTDMARDIAAATTLEETLQQVMKHIGAVFAPRNWSLLLKDNQTGEMVFAIAIGGENVAALRGKRLPPGTGIVGWIAENRQPLIIEDVSRDPRFDASIDELTKFRTKSIIGVPLITRNRVFGVIELINKVNGEAFTALDMKVLCTIADFAAIAIEKAYYFRALRRAALEDSLTGLQNRRSLSRTLEREIRRCSRTGAPLAALLIDLDRFKAINDSWGHAAGDMVLQHLASILKESVRETDVVSRYGGDEFIVVMPETDQTGAREARRRLEEALERGKGQAPVPYSVSIGVYSGRPTSPEDLFQGADIHLYSEKDRKRDAHLDEMAEHIIEFMDEATCARECSS</sequence>
<accession>A0A2S4JNC6</accession>
<name>A0A2S4JNC6_9SPIO</name>
<dbReference type="InterPro" id="IPR029787">
    <property type="entry name" value="Nucleotide_cyclase"/>
</dbReference>
<dbReference type="SUPFAM" id="SSF55073">
    <property type="entry name" value="Nucleotide cyclase"/>
    <property type="match status" value="1"/>
</dbReference>
<dbReference type="GO" id="GO:0052621">
    <property type="term" value="F:diguanylate cyclase activity"/>
    <property type="evidence" value="ECO:0007669"/>
    <property type="project" value="UniProtKB-EC"/>
</dbReference>
<dbReference type="PROSITE" id="PS50887">
    <property type="entry name" value="GGDEF"/>
    <property type="match status" value="1"/>
</dbReference>
<dbReference type="AlphaFoldDB" id="A0A2S4JNC6"/>
<dbReference type="Gene3D" id="3.30.450.40">
    <property type="match status" value="1"/>
</dbReference>
<evidence type="ECO:0000256" key="2">
    <source>
        <dbReference type="ARBA" id="ARBA00034247"/>
    </source>
</evidence>
<proteinExistence type="predicted"/>
<dbReference type="InterPro" id="IPR003018">
    <property type="entry name" value="GAF"/>
</dbReference>
<dbReference type="SMART" id="SM00267">
    <property type="entry name" value="GGDEF"/>
    <property type="match status" value="1"/>
</dbReference>
<dbReference type="InterPro" id="IPR050469">
    <property type="entry name" value="Diguanylate_Cyclase"/>
</dbReference>
<dbReference type="PANTHER" id="PTHR45138">
    <property type="entry name" value="REGULATORY COMPONENTS OF SENSORY TRANSDUCTION SYSTEM"/>
    <property type="match status" value="1"/>
</dbReference>
<feature type="domain" description="GGDEF" evidence="3">
    <location>
        <begin position="213"/>
        <end position="341"/>
    </location>
</feature>
<dbReference type="SMART" id="SM00065">
    <property type="entry name" value="GAF"/>
    <property type="match status" value="1"/>
</dbReference>
<dbReference type="InterPro" id="IPR043128">
    <property type="entry name" value="Rev_trsase/Diguanyl_cyclase"/>
</dbReference>
<dbReference type="NCBIfam" id="TIGR00254">
    <property type="entry name" value="GGDEF"/>
    <property type="match status" value="1"/>
</dbReference>
<dbReference type="EMBL" id="LPWH01000070">
    <property type="protein sequence ID" value="POR01037.1"/>
    <property type="molecule type" value="Genomic_DNA"/>
</dbReference>
<comment type="catalytic activity">
    <reaction evidence="2">
        <text>2 GTP = 3',3'-c-di-GMP + 2 diphosphate</text>
        <dbReference type="Rhea" id="RHEA:24898"/>
        <dbReference type="ChEBI" id="CHEBI:33019"/>
        <dbReference type="ChEBI" id="CHEBI:37565"/>
        <dbReference type="ChEBI" id="CHEBI:58805"/>
        <dbReference type="EC" id="2.7.7.65"/>
    </reaction>
</comment>
<dbReference type="InterPro" id="IPR029016">
    <property type="entry name" value="GAF-like_dom_sf"/>
</dbReference>
<organism evidence="4 5">
    <name type="scientific">Alkalispirochaeta sphaeroplastigenens</name>
    <dbReference type="NCBI Taxonomy" id="1187066"/>
    <lineage>
        <taxon>Bacteria</taxon>
        <taxon>Pseudomonadati</taxon>
        <taxon>Spirochaetota</taxon>
        <taxon>Spirochaetia</taxon>
        <taxon>Spirochaetales</taxon>
        <taxon>Spirochaetaceae</taxon>
        <taxon>Alkalispirochaeta</taxon>
    </lineage>
</organism>
<dbReference type="Proteomes" id="UP000237350">
    <property type="component" value="Unassembled WGS sequence"/>
</dbReference>
<comment type="caution">
    <text evidence="4">The sequence shown here is derived from an EMBL/GenBank/DDBJ whole genome shotgun (WGS) entry which is preliminary data.</text>
</comment>
<evidence type="ECO:0000256" key="1">
    <source>
        <dbReference type="ARBA" id="ARBA00012528"/>
    </source>
</evidence>
<dbReference type="Pfam" id="PF01590">
    <property type="entry name" value="GAF"/>
    <property type="match status" value="1"/>
</dbReference>